<dbReference type="PANTHER" id="PTHR13621:SF2">
    <property type="entry name" value="PROLINE-RICH PROTEIN PRCC"/>
    <property type="match status" value="1"/>
</dbReference>
<feature type="non-terminal residue" evidence="2">
    <location>
        <position position="1"/>
    </location>
</feature>
<name>A0AAV6N1S7_9ROSI</name>
<feature type="region of interest" description="Disordered" evidence="1">
    <location>
        <begin position="93"/>
        <end position="118"/>
    </location>
</feature>
<dbReference type="AlphaFoldDB" id="A0AAV6N1S7"/>
<feature type="compositionally biased region" description="Basic residues" evidence="1">
    <location>
        <begin position="108"/>
        <end position="118"/>
    </location>
</feature>
<evidence type="ECO:0000256" key="1">
    <source>
        <dbReference type="SAM" id="MobiDB-lite"/>
    </source>
</evidence>
<evidence type="ECO:0008006" key="4">
    <source>
        <dbReference type="Google" id="ProtNLM"/>
    </source>
</evidence>
<accession>A0AAV6N1S7</accession>
<sequence>MLQLTISVQNKMHGIMQATIASDYKSYESHGNYGDRIPYGSDPGCQPAMVDTENAVRIPEKRRRNEVPSAILEVEQEDLIKNRPRQNQVKLTGIAFGPSYQPNSTKGKPSKLHKRKHQITSLYYDMKQKERELTERRARGLQTKAETRGNYGW</sequence>
<proteinExistence type="predicted"/>
<dbReference type="GO" id="GO:0005634">
    <property type="term" value="C:nucleus"/>
    <property type="evidence" value="ECO:0007669"/>
    <property type="project" value="TreeGrafter"/>
</dbReference>
<dbReference type="InterPro" id="IPR018800">
    <property type="entry name" value="PRCC"/>
</dbReference>
<dbReference type="Pfam" id="PF10253">
    <property type="entry name" value="PRCC"/>
    <property type="match status" value="1"/>
</dbReference>
<reference evidence="2 3" key="1">
    <citation type="journal article" date="2021" name="Hortic Res">
        <title>The domestication of Cucurbita argyrosperma as revealed by the genome of its wild relative.</title>
        <authorList>
            <person name="Barrera-Redondo J."/>
            <person name="Sanchez-de la Vega G."/>
            <person name="Aguirre-Liguori J.A."/>
            <person name="Castellanos-Morales G."/>
            <person name="Gutierrez-Guerrero Y.T."/>
            <person name="Aguirre-Dugua X."/>
            <person name="Aguirre-Planter E."/>
            <person name="Tenaillon M.I."/>
            <person name="Lira-Saade R."/>
            <person name="Eguiarte L.E."/>
        </authorList>
    </citation>
    <scope>NUCLEOTIDE SEQUENCE [LARGE SCALE GENOMIC DNA]</scope>
    <source>
        <strain evidence="2">JBR-2021</strain>
    </source>
</reference>
<evidence type="ECO:0000313" key="3">
    <source>
        <dbReference type="Proteomes" id="UP000685013"/>
    </source>
</evidence>
<keyword evidence="3" id="KW-1185">Reference proteome</keyword>
<dbReference type="PANTHER" id="PTHR13621">
    <property type="entry name" value="PROLINE-RICH PROTEIN PRCC"/>
    <property type="match status" value="1"/>
</dbReference>
<organism evidence="2 3">
    <name type="scientific">Cucurbita argyrosperma subsp. sororia</name>
    <dbReference type="NCBI Taxonomy" id="37648"/>
    <lineage>
        <taxon>Eukaryota</taxon>
        <taxon>Viridiplantae</taxon>
        <taxon>Streptophyta</taxon>
        <taxon>Embryophyta</taxon>
        <taxon>Tracheophyta</taxon>
        <taxon>Spermatophyta</taxon>
        <taxon>Magnoliopsida</taxon>
        <taxon>eudicotyledons</taxon>
        <taxon>Gunneridae</taxon>
        <taxon>Pentapetalae</taxon>
        <taxon>rosids</taxon>
        <taxon>fabids</taxon>
        <taxon>Cucurbitales</taxon>
        <taxon>Cucurbitaceae</taxon>
        <taxon>Cucurbiteae</taxon>
        <taxon>Cucurbita</taxon>
    </lineage>
</organism>
<protein>
    <recommendedName>
        <fullName evidence="4">Proline-rich protein PRCC</fullName>
    </recommendedName>
</protein>
<evidence type="ECO:0000313" key="2">
    <source>
        <dbReference type="EMBL" id="KAG6589687.1"/>
    </source>
</evidence>
<dbReference type="Proteomes" id="UP000685013">
    <property type="component" value="Chromosome 10"/>
</dbReference>
<feature type="region of interest" description="Disordered" evidence="1">
    <location>
        <begin position="130"/>
        <end position="153"/>
    </location>
</feature>
<gene>
    <name evidence="2" type="ORF">SDJN03_15110</name>
</gene>
<dbReference type="EMBL" id="JAGKQH010000010">
    <property type="protein sequence ID" value="KAG6589687.1"/>
    <property type="molecule type" value="Genomic_DNA"/>
</dbReference>
<comment type="caution">
    <text evidence="2">The sequence shown here is derived from an EMBL/GenBank/DDBJ whole genome shotgun (WGS) entry which is preliminary data.</text>
</comment>